<reference evidence="2 3" key="1">
    <citation type="submission" date="2019-09" db="EMBL/GenBank/DDBJ databases">
        <title>Genome sequence of Rhodovastum atsumiense, a diverse member of the Acetobacteraceae family of non-sulfur purple photosynthetic bacteria.</title>
        <authorList>
            <person name="Meyer T."/>
            <person name="Kyndt J."/>
        </authorList>
    </citation>
    <scope>NUCLEOTIDE SEQUENCE [LARGE SCALE GENOMIC DNA]</scope>
    <source>
        <strain evidence="2 3">DSM 21279</strain>
    </source>
</reference>
<dbReference type="Proteomes" id="UP000325255">
    <property type="component" value="Unassembled WGS sequence"/>
</dbReference>
<evidence type="ECO:0000313" key="2">
    <source>
        <dbReference type="EMBL" id="KAA5608687.1"/>
    </source>
</evidence>
<keyword evidence="3" id="KW-1185">Reference proteome</keyword>
<feature type="compositionally biased region" description="Low complexity" evidence="1">
    <location>
        <begin position="118"/>
        <end position="134"/>
    </location>
</feature>
<feature type="region of interest" description="Disordered" evidence="1">
    <location>
        <begin position="1"/>
        <end position="73"/>
    </location>
</feature>
<name>A0A5M6IL81_9PROT</name>
<organism evidence="2 3">
    <name type="scientific">Rhodovastum atsumiense</name>
    <dbReference type="NCBI Taxonomy" id="504468"/>
    <lineage>
        <taxon>Bacteria</taxon>
        <taxon>Pseudomonadati</taxon>
        <taxon>Pseudomonadota</taxon>
        <taxon>Alphaproteobacteria</taxon>
        <taxon>Acetobacterales</taxon>
        <taxon>Acetobacteraceae</taxon>
        <taxon>Rhodovastum</taxon>
    </lineage>
</organism>
<dbReference type="Pfam" id="PF10691">
    <property type="entry name" value="DUF2497"/>
    <property type="match status" value="1"/>
</dbReference>
<feature type="region of interest" description="Disordered" evidence="1">
    <location>
        <begin position="118"/>
        <end position="141"/>
    </location>
</feature>
<proteinExistence type="predicted"/>
<dbReference type="EMBL" id="VWPK01000071">
    <property type="protein sequence ID" value="KAA5608687.1"/>
    <property type="molecule type" value="Genomic_DNA"/>
</dbReference>
<protein>
    <submittedName>
        <fullName evidence="2">DUF2497 domain-containing protein</fullName>
    </submittedName>
</protein>
<dbReference type="AlphaFoldDB" id="A0A5M6IL81"/>
<accession>A0A5M6IL81</accession>
<evidence type="ECO:0000313" key="3">
    <source>
        <dbReference type="Proteomes" id="UP000325255"/>
    </source>
</evidence>
<sequence>MMMPPTTGRCGIAGSAPVTTRPTSPGGEPDQDPDAVPGRIEEAGCMNASNPPGQTPAPQTAGGNADPSMEDILASIRRILNEDEAASASRPAQLAAPAAPDQAEILALDASMIISDPSAASAAAPSGGNGAASPPVEPPPAVAVAAPAVNAAPATGLVAPDVAAAASSALGALVRTLGERSAATPPLAIHRGGPTVEEVVREELRPLLKAWLDENLPPLVERLVRLEIERLVGRSLS</sequence>
<gene>
    <name evidence="2" type="ORF">F1189_27765</name>
</gene>
<evidence type="ECO:0000256" key="1">
    <source>
        <dbReference type="SAM" id="MobiDB-lite"/>
    </source>
</evidence>
<comment type="caution">
    <text evidence="2">The sequence shown here is derived from an EMBL/GenBank/DDBJ whole genome shotgun (WGS) entry which is preliminary data.</text>
</comment>
<dbReference type="OrthoDB" id="7189469at2"/>
<dbReference type="InterPro" id="IPR019632">
    <property type="entry name" value="DUF2497"/>
</dbReference>
<feature type="compositionally biased region" description="Polar residues" evidence="1">
    <location>
        <begin position="47"/>
        <end position="62"/>
    </location>
</feature>